<evidence type="ECO:0008006" key="9">
    <source>
        <dbReference type="Google" id="ProtNLM"/>
    </source>
</evidence>
<dbReference type="InterPro" id="IPR011332">
    <property type="entry name" value="Ribosomal_zn-bd"/>
</dbReference>
<proteinExistence type="inferred from homology"/>
<dbReference type="AlphaFoldDB" id="A0AAW1DI83"/>
<accession>A0AAW1DI83</accession>
<reference evidence="7 8" key="1">
    <citation type="submission" date="2022-12" db="EMBL/GenBank/DDBJ databases">
        <title>Chromosome-level genome assembly of true bugs.</title>
        <authorList>
            <person name="Ma L."/>
            <person name="Li H."/>
        </authorList>
    </citation>
    <scope>NUCLEOTIDE SEQUENCE [LARGE SCALE GENOMIC DNA]</scope>
    <source>
        <strain evidence="7">Lab_2022b</strain>
    </source>
</reference>
<name>A0AAW1DI83_9HEMI</name>
<comment type="caution">
    <text evidence="7">The sequence shown here is derived from an EMBL/GenBank/DDBJ whole genome shotgun (WGS) entry which is preliminary data.</text>
</comment>
<evidence type="ECO:0000256" key="4">
    <source>
        <dbReference type="ARBA" id="ARBA00022980"/>
    </source>
</evidence>
<dbReference type="Pfam" id="PF01667">
    <property type="entry name" value="Ribosomal_S27e"/>
    <property type="match status" value="1"/>
</dbReference>
<dbReference type="PANTHER" id="PTHR11594">
    <property type="entry name" value="40S RIBOSOMAL PROTEIN S27"/>
    <property type="match status" value="1"/>
</dbReference>
<keyword evidence="5" id="KW-0687">Ribonucleoprotein</keyword>
<evidence type="ECO:0000256" key="2">
    <source>
        <dbReference type="ARBA" id="ARBA00010919"/>
    </source>
</evidence>
<evidence type="ECO:0000256" key="3">
    <source>
        <dbReference type="ARBA" id="ARBA00022833"/>
    </source>
</evidence>
<keyword evidence="4" id="KW-0689">Ribosomal protein</keyword>
<dbReference type="GO" id="GO:0005840">
    <property type="term" value="C:ribosome"/>
    <property type="evidence" value="ECO:0007669"/>
    <property type="project" value="UniProtKB-KW"/>
</dbReference>
<dbReference type="GO" id="GO:1990904">
    <property type="term" value="C:ribonucleoprotein complex"/>
    <property type="evidence" value="ECO:0007669"/>
    <property type="project" value="UniProtKB-KW"/>
</dbReference>
<dbReference type="EMBL" id="JAPXFL010000003">
    <property type="protein sequence ID" value="KAK9508863.1"/>
    <property type="molecule type" value="Genomic_DNA"/>
</dbReference>
<evidence type="ECO:0000256" key="5">
    <source>
        <dbReference type="ARBA" id="ARBA00023274"/>
    </source>
</evidence>
<dbReference type="Gene3D" id="2.20.25.100">
    <property type="entry name" value="Zn-binding ribosomal proteins"/>
    <property type="match status" value="1"/>
</dbReference>
<keyword evidence="8" id="KW-1185">Reference proteome</keyword>
<sequence length="83" mass="9569">MSAKDLLYPSTEEQSRVHKKKSLIPHTKSYFNRVKCENCQNIQIIYSHATTTIKCFKCGIVLTRKTGGKCELINCLVHKDKLR</sequence>
<keyword evidence="3" id="KW-0862">Zinc</keyword>
<evidence type="ECO:0000313" key="8">
    <source>
        <dbReference type="Proteomes" id="UP001461498"/>
    </source>
</evidence>
<dbReference type="Proteomes" id="UP001461498">
    <property type="component" value="Unassembled WGS sequence"/>
</dbReference>
<evidence type="ECO:0000256" key="1">
    <source>
        <dbReference type="ARBA" id="ARBA00001947"/>
    </source>
</evidence>
<dbReference type="InterPro" id="IPR000592">
    <property type="entry name" value="Ribosomal_eS27"/>
</dbReference>
<feature type="region of interest" description="Disordered" evidence="6">
    <location>
        <begin position="1"/>
        <end position="20"/>
    </location>
</feature>
<evidence type="ECO:0000313" key="7">
    <source>
        <dbReference type="EMBL" id="KAK9508863.1"/>
    </source>
</evidence>
<gene>
    <name evidence="7" type="ORF">O3M35_006322</name>
</gene>
<dbReference type="GO" id="GO:0006412">
    <property type="term" value="P:translation"/>
    <property type="evidence" value="ECO:0007669"/>
    <property type="project" value="InterPro"/>
</dbReference>
<comment type="cofactor">
    <cofactor evidence="1">
        <name>Zn(2+)</name>
        <dbReference type="ChEBI" id="CHEBI:29105"/>
    </cofactor>
</comment>
<dbReference type="GO" id="GO:0003735">
    <property type="term" value="F:structural constituent of ribosome"/>
    <property type="evidence" value="ECO:0007669"/>
    <property type="project" value="InterPro"/>
</dbReference>
<evidence type="ECO:0000256" key="6">
    <source>
        <dbReference type="SAM" id="MobiDB-lite"/>
    </source>
</evidence>
<protein>
    <recommendedName>
        <fullName evidence="9">40S ribosomal protein S27</fullName>
    </recommendedName>
</protein>
<dbReference type="InterPro" id="IPR023407">
    <property type="entry name" value="Ribosomal_eS27_Zn-bd_dom_sf"/>
</dbReference>
<comment type="similarity">
    <text evidence="2">Belongs to the eukaryotic ribosomal protein eS27 family.</text>
</comment>
<organism evidence="7 8">
    <name type="scientific">Rhynocoris fuscipes</name>
    <dbReference type="NCBI Taxonomy" id="488301"/>
    <lineage>
        <taxon>Eukaryota</taxon>
        <taxon>Metazoa</taxon>
        <taxon>Ecdysozoa</taxon>
        <taxon>Arthropoda</taxon>
        <taxon>Hexapoda</taxon>
        <taxon>Insecta</taxon>
        <taxon>Pterygota</taxon>
        <taxon>Neoptera</taxon>
        <taxon>Paraneoptera</taxon>
        <taxon>Hemiptera</taxon>
        <taxon>Heteroptera</taxon>
        <taxon>Panheteroptera</taxon>
        <taxon>Cimicomorpha</taxon>
        <taxon>Reduviidae</taxon>
        <taxon>Harpactorinae</taxon>
        <taxon>Harpactorini</taxon>
        <taxon>Rhynocoris</taxon>
    </lineage>
</organism>
<dbReference type="SUPFAM" id="SSF57829">
    <property type="entry name" value="Zn-binding ribosomal proteins"/>
    <property type="match status" value="1"/>
</dbReference>
<dbReference type="HAMAP" id="MF_00371">
    <property type="entry name" value="Ribosomal_eS27"/>
    <property type="match status" value="1"/>
</dbReference>